<dbReference type="AlphaFoldDB" id="A0ABD2YLA0"/>
<keyword evidence="5" id="KW-0677">Repeat</keyword>
<gene>
    <name evidence="11" type="ORF">ACH5RR_032686</name>
</gene>
<dbReference type="EMBL" id="JBJUIK010000013">
    <property type="protein sequence ID" value="KAL3507304.1"/>
    <property type="molecule type" value="Genomic_DNA"/>
</dbReference>
<dbReference type="Proteomes" id="UP001630127">
    <property type="component" value="Unassembled WGS sequence"/>
</dbReference>
<dbReference type="PANTHER" id="PTHR23155:SF1152">
    <property type="entry name" value="AAA+ ATPASE DOMAIN-CONTAINING PROTEIN"/>
    <property type="match status" value="1"/>
</dbReference>
<dbReference type="InterPro" id="IPR058922">
    <property type="entry name" value="WHD_DRP"/>
</dbReference>
<keyword evidence="3" id="KW-0963">Cytoplasm</keyword>
<dbReference type="FunFam" id="1.10.10.10:FF:000322">
    <property type="entry name" value="Probable disease resistance protein At1g63360"/>
    <property type="match status" value="1"/>
</dbReference>
<dbReference type="Pfam" id="PF00931">
    <property type="entry name" value="NB-ARC"/>
    <property type="match status" value="1"/>
</dbReference>
<reference evidence="11 12" key="1">
    <citation type="submission" date="2024-11" db="EMBL/GenBank/DDBJ databases">
        <title>A near-complete genome assembly of Cinchona calisaya.</title>
        <authorList>
            <person name="Lian D.C."/>
            <person name="Zhao X.W."/>
            <person name="Wei L."/>
        </authorList>
    </citation>
    <scope>NUCLEOTIDE SEQUENCE [LARGE SCALE GENOMIC DNA]</scope>
    <source>
        <tissue evidence="11">Nenye</tissue>
    </source>
</reference>
<evidence type="ECO:0000256" key="2">
    <source>
        <dbReference type="ARBA" id="ARBA00008894"/>
    </source>
</evidence>
<evidence type="ECO:0000259" key="9">
    <source>
        <dbReference type="Pfam" id="PF00931"/>
    </source>
</evidence>
<name>A0ABD2YLA0_9GENT</name>
<dbReference type="InterPro" id="IPR038005">
    <property type="entry name" value="RX-like_CC"/>
</dbReference>
<evidence type="ECO:0000256" key="8">
    <source>
        <dbReference type="ARBA" id="ARBA00022840"/>
    </source>
</evidence>
<accession>A0ABD2YLA0</accession>
<evidence type="ECO:0000256" key="5">
    <source>
        <dbReference type="ARBA" id="ARBA00022737"/>
    </source>
</evidence>
<keyword evidence="12" id="KW-1185">Reference proteome</keyword>
<evidence type="ECO:0000256" key="7">
    <source>
        <dbReference type="ARBA" id="ARBA00022821"/>
    </source>
</evidence>
<evidence type="ECO:0000256" key="1">
    <source>
        <dbReference type="ARBA" id="ARBA00004496"/>
    </source>
</evidence>
<protein>
    <submittedName>
        <fullName evidence="11">Uncharacterized protein</fullName>
    </submittedName>
</protein>
<evidence type="ECO:0000259" key="10">
    <source>
        <dbReference type="Pfam" id="PF23559"/>
    </source>
</evidence>
<comment type="similarity">
    <text evidence="2">Belongs to the disease resistance NB-LRR family.</text>
</comment>
<feature type="domain" description="NB-ARC" evidence="9">
    <location>
        <begin position="723"/>
        <end position="889"/>
    </location>
</feature>
<proteinExistence type="inferred from homology"/>
<dbReference type="PANTHER" id="PTHR23155">
    <property type="entry name" value="DISEASE RESISTANCE PROTEIN RP"/>
    <property type="match status" value="1"/>
</dbReference>
<dbReference type="Gene3D" id="1.20.5.4130">
    <property type="match status" value="1"/>
</dbReference>
<dbReference type="InterPro" id="IPR044974">
    <property type="entry name" value="Disease_R_plants"/>
</dbReference>
<dbReference type="InterPro" id="IPR002182">
    <property type="entry name" value="NB-ARC"/>
</dbReference>
<dbReference type="Gene3D" id="1.10.10.10">
    <property type="entry name" value="Winged helix-like DNA-binding domain superfamily/Winged helix DNA-binding domain"/>
    <property type="match status" value="1"/>
</dbReference>
<keyword evidence="7" id="KW-0611">Plant defense</keyword>
<dbReference type="Pfam" id="PF23559">
    <property type="entry name" value="WHD_DRP"/>
    <property type="match status" value="1"/>
</dbReference>
<evidence type="ECO:0000313" key="12">
    <source>
        <dbReference type="Proteomes" id="UP001630127"/>
    </source>
</evidence>
<dbReference type="CDD" id="cd14798">
    <property type="entry name" value="RX-CC_like"/>
    <property type="match status" value="1"/>
</dbReference>
<dbReference type="FunFam" id="3.40.50.300:FF:001091">
    <property type="entry name" value="Probable disease resistance protein At1g61300"/>
    <property type="match status" value="1"/>
</dbReference>
<feature type="domain" description="Disease resistance protein winged helix" evidence="10">
    <location>
        <begin position="976"/>
        <end position="1042"/>
    </location>
</feature>
<evidence type="ECO:0000256" key="3">
    <source>
        <dbReference type="ARBA" id="ARBA00022490"/>
    </source>
</evidence>
<dbReference type="InterPro" id="IPR027417">
    <property type="entry name" value="P-loop_NTPase"/>
</dbReference>
<dbReference type="SUPFAM" id="SSF52540">
    <property type="entry name" value="P-loop containing nucleoside triphosphate hydrolases"/>
    <property type="match status" value="1"/>
</dbReference>
<evidence type="ECO:0000256" key="4">
    <source>
        <dbReference type="ARBA" id="ARBA00022614"/>
    </source>
</evidence>
<dbReference type="Gene3D" id="3.40.50.300">
    <property type="entry name" value="P-loop containing nucleotide triphosphate hydrolases"/>
    <property type="match status" value="1"/>
</dbReference>
<dbReference type="GO" id="GO:0005524">
    <property type="term" value="F:ATP binding"/>
    <property type="evidence" value="ECO:0007669"/>
    <property type="project" value="UniProtKB-KW"/>
</dbReference>
<organism evidence="11 12">
    <name type="scientific">Cinchona calisaya</name>
    <dbReference type="NCBI Taxonomy" id="153742"/>
    <lineage>
        <taxon>Eukaryota</taxon>
        <taxon>Viridiplantae</taxon>
        <taxon>Streptophyta</taxon>
        <taxon>Embryophyta</taxon>
        <taxon>Tracheophyta</taxon>
        <taxon>Spermatophyta</taxon>
        <taxon>Magnoliopsida</taxon>
        <taxon>eudicotyledons</taxon>
        <taxon>Gunneridae</taxon>
        <taxon>Pentapetalae</taxon>
        <taxon>asterids</taxon>
        <taxon>lamiids</taxon>
        <taxon>Gentianales</taxon>
        <taxon>Rubiaceae</taxon>
        <taxon>Cinchonoideae</taxon>
        <taxon>Cinchoneae</taxon>
        <taxon>Cinchona</taxon>
    </lineage>
</organism>
<evidence type="ECO:0000256" key="6">
    <source>
        <dbReference type="ARBA" id="ARBA00022741"/>
    </source>
</evidence>
<dbReference type="GO" id="GO:0005737">
    <property type="term" value="C:cytoplasm"/>
    <property type="evidence" value="ECO:0007669"/>
    <property type="project" value="UniProtKB-SubCell"/>
</dbReference>
<dbReference type="InterPro" id="IPR042197">
    <property type="entry name" value="Apaf_helical"/>
</dbReference>
<dbReference type="InterPro" id="IPR036388">
    <property type="entry name" value="WH-like_DNA-bd_sf"/>
</dbReference>
<keyword evidence="4" id="KW-0433">Leucine-rich repeat</keyword>
<comment type="caution">
    <text evidence="11">The sequence shown here is derived from an EMBL/GenBank/DDBJ whole genome shotgun (WGS) entry which is preliminary data.</text>
</comment>
<dbReference type="Gene3D" id="1.10.8.430">
    <property type="entry name" value="Helical domain of apoptotic protease-activating factors"/>
    <property type="match status" value="1"/>
</dbReference>
<comment type="subcellular location">
    <subcellularLocation>
        <location evidence="1">Cytoplasm</location>
    </subcellularLocation>
</comment>
<keyword evidence="8" id="KW-0067">ATP-binding</keyword>
<sequence>MAAVAADDAATFSFDLTIFLLNELGEHKLKADWEFLRTFRESIHKWSNADKVFAQKPISLALKIEALAEEIIAPELTVGSSVGDYETKTKHLMAEIEEALEDHLHLILGGGQSFQVYFPARLPFWVSFVDCLLLNLKSMKGIAELNISDQAYGLSNRLRFIQVYIVNVIRDPKFPSSTTNDDDVVGIYACLTHVASVVLRVAIRCCHYWFSYKTDRIHRVVETSMLSELVSDLHDEINPANPNFMEFHLNFILALCESSGGIQVALVHYFCSYLFYCEEGDFREEVSSLVTLFVNSSKLGKEDNVVQNFFPEINAVLVGMVSLFEAKCSSSGVEMDNSPQCAELLTTICLLKTELYLMVLVRKMHNTTSFSDMLSDWTAIRFQFIEIPENLRRFSRELPYEKVEDGKKFLAFIELLAQEVESLFQSFRFKEITEFTAKNSLLLRLFKILSFKEEAFLLELFLKSSDAATFMAYGGKDQIAPLLHQLEYFTLILLNQRVKDREDISRAFVQIEIFARRMTCFYNSFLSNEITRDNLALSFSELLDKVKHVMKAKRKEIGPPFPLSDFPRTFKLGFIDFLLRNLQELLQYDPESIAPFKDHIEEIQLHLESLSPFLTKVSELDINKHPELKDLGSCVINVAYNVEYVIDAMEVGAQWQDFFWFYDILEELRLVYEQVCRIHLTTFDAKVQDAKSINQVSLNMVSRYGTPSINDVVVDLSDEEQVIVDQLTRGSSRRVVVSIVGMPGIGKTTLARKVYNSENVKSHFHCRAWCTVSQVYEKRLLLLEILSDIHGLTDEIHQMNDEDLESKLRQCLLKNKYLIVMDDVWDVKPWNDLKSSFPDDGNRSRILITGRLCKVALEIEPDGDPHSLRLLSDDESWKLLEGKVFHGDSCPQELLAVGKEIARHCKGLPLAIVAIAGLLERTEKSQNWWRRIAENLSSQIINDPETRCMEILELSYKHLPEYLKVCFLYLGVLLEDKDIPVSKLIRFWLAEGFIPKTETKSFEDVAEDCLMDLINRSLVIISKRRSNGKVKSCRLHDLILDFCRSKAKDENFLQLVTRCDTPYASFPSSDYGFEFDFYHHLCPVAFASYRLVIFLKRNHFFESRPSGPGTRSLVLFASTDSEP</sequence>
<dbReference type="PRINTS" id="PR00364">
    <property type="entry name" value="DISEASERSIST"/>
</dbReference>
<keyword evidence="6" id="KW-0547">Nucleotide-binding</keyword>
<dbReference type="GO" id="GO:0051607">
    <property type="term" value="P:defense response to virus"/>
    <property type="evidence" value="ECO:0007669"/>
    <property type="project" value="UniProtKB-ARBA"/>
</dbReference>
<evidence type="ECO:0000313" key="11">
    <source>
        <dbReference type="EMBL" id="KAL3507304.1"/>
    </source>
</evidence>